<keyword evidence="2" id="KW-0413">Isomerase</keyword>
<dbReference type="InterPro" id="IPR036237">
    <property type="entry name" value="Xyl_isomerase-like_sf"/>
</dbReference>
<accession>A0A1H9VQM6</accession>
<dbReference type="eggNOG" id="COG1082">
    <property type="taxonomic scope" value="Bacteria"/>
</dbReference>
<sequence length="282" mass="31882">MISLGLRFHDSMEVPFEERLKNIRGQGFTCVHIALSKVKDIPSSVEALTPGYAMWLKREFQKADLDVAVIGCYKNLANPSKDKLKQIQEEYMANLRFASILGAGVVGTETGMPNEDYHYEPEAARSDEALKIFIDGLRPVVRYAESVGQIIAIEPVWRHIVSTPERARIVLDQIESPNLQIIFDPVNLISPYEYEKRDETIARTIDILGKDIAMIHLKDCRLDANEVKSMGCGLGDMDYTQIVKFALERKDHIHATLEDTKPDSAEVSRRCIEGYENKILGK</sequence>
<name>A0A1H9VQM6_BUTFI</name>
<protein>
    <submittedName>
        <fullName evidence="2">Sugar phosphate isomerase/epimerase</fullName>
    </submittedName>
</protein>
<dbReference type="Gene3D" id="3.20.20.150">
    <property type="entry name" value="Divalent-metal-dependent TIM barrel enzymes"/>
    <property type="match status" value="1"/>
</dbReference>
<dbReference type="AlphaFoldDB" id="A0A1H9VQM6"/>
<dbReference type="OrthoDB" id="2063291at2"/>
<dbReference type="Proteomes" id="UP000182584">
    <property type="component" value="Unassembled WGS sequence"/>
</dbReference>
<reference evidence="2 3" key="1">
    <citation type="submission" date="2016-10" db="EMBL/GenBank/DDBJ databases">
        <authorList>
            <person name="de Groot N.N."/>
        </authorList>
    </citation>
    <scope>NUCLEOTIDE SEQUENCE [LARGE SCALE GENOMIC DNA]</scope>
    <source>
        <strain evidence="2 3">AR40</strain>
    </source>
</reference>
<dbReference type="PANTHER" id="PTHR12110:SF21">
    <property type="entry name" value="XYLOSE ISOMERASE-LIKE TIM BARREL DOMAIN-CONTAINING PROTEIN"/>
    <property type="match status" value="1"/>
</dbReference>
<feature type="domain" description="Xylose isomerase-like TIM barrel" evidence="1">
    <location>
        <begin position="26"/>
        <end position="261"/>
    </location>
</feature>
<evidence type="ECO:0000313" key="2">
    <source>
        <dbReference type="EMBL" id="SES23889.1"/>
    </source>
</evidence>
<organism evidence="2 3">
    <name type="scientific">Butyrivibrio fibrisolvens</name>
    <dbReference type="NCBI Taxonomy" id="831"/>
    <lineage>
        <taxon>Bacteria</taxon>
        <taxon>Bacillati</taxon>
        <taxon>Bacillota</taxon>
        <taxon>Clostridia</taxon>
        <taxon>Lachnospirales</taxon>
        <taxon>Lachnospiraceae</taxon>
        <taxon>Butyrivibrio</taxon>
    </lineage>
</organism>
<dbReference type="PANTHER" id="PTHR12110">
    <property type="entry name" value="HYDROXYPYRUVATE ISOMERASE"/>
    <property type="match status" value="1"/>
</dbReference>
<dbReference type="GO" id="GO:0016853">
    <property type="term" value="F:isomerase activity"/>
    <property type="evidence" value="ECO:0007669"/>
    <property type="project" value="UniProtKB-KW"/>
</dbReference>
<gene>
    <name evidence="2" type="ORF">SAMN04487884_12466</name>
</gene>
<dbReference type="Pfam" id="PF01261">
    <property type="entry name" value="AP_endonuc_2"/>
    <property type="match status" value="1"/>
</dbReference>
<dbReference type="SUPFAM" id="SSF51658">
    <property type="entry name" value="Xylose isomerase-like"/>
    <property type="match status" value="1"/>
</dbReference>
<evidence type="ECO:0000313" key="3">
    <source>
        <dbReference type="Proteomes" id="UP000182584"/>
    </source>
</evidence>
<dbReference type="EMBL" id="FOGJ01000024">
    <property type="protein sequence ID" value="SES23889.1"/>
    <property type="molecule type" value="Genomic_DNA"/>
</dbReference>
<proteinExistence type="predicted"/>
<dbReference type="RefSeq" id="WP_051199567.1">
    <property type="nucleotide sequence ID" value="NZ_FOGJ01000024.1"/>
</dbReference>
<dbReference type="InterPro" id="IPR050312">
    <property type="entry name" value="IolE/XylAMocC-like"/>
</dbReference>
<evidence type="ECO:0000259" key="1">
    <source>
        <dbReference type="Pfam" id="PF01261"/>
    </source>
</evidence>
<dbReference type="InterPro" id="IPR013022">
    <property type="entry name" value="Xyl_isomerase-like_TIM-brl"/>
</dbReference>